<gene>
    <name evidence="1" type="ORF">PXEA_LOCUS13629</name>
</gene>
<evidence type="ECO:0000313" key="1">
    <source>
        <dbReference type="EMBL" id="VEL20189.1"/>
    </source>
</evidence>
<proteinExistence type="predicted"/>
<keyword evidence="2" id="KW-1185">Reference proteome</keyword>
<organism evidence="1 2">
    <name type="scientific">Protopolystoma xenopodis</name>
    <dbReference type="NCBI Taxonomy" id="117903"/>
    <lineage>
        <taxon>Eukaryota</taxon>
        <taxon>Metazoa</taxon>
        <taxon>Spiralia</taxon>
        <taxon>Lophotrochozoa</taxon>
        <taxon>Platyhelminthes</taxon>
        <taxon>Monogenea</taxon>
        <taxon>Polyopisthocotylea</taxon>
        <taxon>Polystomatidea</taxon>
        <taxon>Polystomatidae</taxon>
        <taxon>Protopolystoma</taxon>
    </lineage>
</organism>
<dbReference type="EMBL" id="CAAALY010045210">
    <property type="protein sequence ID" value="VEL20189.1"/>
    <property type="molecule type" value="Genomic_DNA"/>
</dbReference>
<dbReference type="AlphaFoldDB" id="A0A3S5BDB4"/>
<name>A0A3S5BDB4_9PLAT</name>
<dbReference type="Proteomes" id="UP000784294">
    <property type="component" value="Unassembled WGS sequence"/>
</dbReference>
<protein>
    <submittedName>
        <fullName evidence="1">Uncharacterized protein</fullName>
    </submittedName>
</protein>
<evidence type="ECO:0000313" key="2">
    <source>
        <dbReference type="Proteomes" id="UP000784294"/>
    </source>
</evidence>
<accession>A0A3S5BDB4</accession>
<reference evidence="1" key="1">
    <citation type="submission" date="2018-11" db="EMBL/GenBank/DDBJ databases">
        <authorList>
            <consortium name="Pathogen Informatics"/>
        </authorList>
    </citation>
    <scope>NUCLEOTIDE SEQUENCE</scope>
</reference>
<comment type="caution">
    <text evidence="1">The sequence shown here is derived from an EMBL/GenBank/DDBJ whole genome shotgun (WGS) entry which is preliminary data.</text>
</comment>
<sequence length="162" mass="17603">MKDRSANQLCMRAMPRLKDICLFASIIKPSQSNAGMPASIVALITFALASNSAWVLWAQTTSYRFILFVILIGWRAPTGRPVRFKSPPVSRALRSTGPADVGSIALLPRLTSCLCSLGQEAAHSAFGRDGSCSPDRGTSEHNATRNLVRLEVPTTAETYCKY</sequence>